<dbReference type="AlphaFoldDB" id="A0A3B0W355"/>
<evidence type="ECO:0000256" key="1">
    <source>
        <dbReference type="SAM" id="Phobius"/>
    </source>
</evidence>
<protein>
    <recommendedName>
        <fullName evidence="2">SPOR domain-containing protein</fullName>
    </recommendedName>
</protein>
<name>A0A3B0W355_9ZZZZ</name>
<dbReference type="InterPro" id="IPR007730">
    <property type="entry name" value="SPOR-like_dom"/>
</dbReference>
<dbReference type="PROSITE" id="PS51724">
    <property type="entry name" value="SPOR"/>
    <property type="match status" value="1"/>
</dbReference>
<sequence>MAPILIDNRGLIKLGLISLLTVLAVFSAGYFSGYQKASVFYTATSEIENLVLPELNLVDISSTDSHSPEVILAGEEIDVDQPVVTPVLDVQNQNNKKDVAVINIANSLIMSPKKSVEINSSFKVIPQVSTESIQTSSSADDKANDIKKVDISSLTDDEINKIKYSVQVGMYGNLINAGNMVKILQAQQFDAYVVDYKNKKNEVRYNVRFGYFADKQAAITGLKRYKDVEKSDGYLVNFSIDNIVNLAGKNTIKDNIKPVSPIDVINESKPSKTDSSEITLNKLLQEKYLSVLQSTAH</sequence>
<accession>A0A3B0W355</accession>
<dbReference type="Gene3D" id="3.30.70.1070">
    <property type="entry name" value="Sporulation related repeat"/>
    <property type="match status" value="1"/>
</dbReference>
<keyword evidence="1" id="KW-0472">Membrane</keyword>
<keyword evidence="1" id="KW-1133">Transmembrane helix</keyword>
<reference evidence="3" key="1">
    <citation type="submission" date="2018-06" db="EMBL/GenBank/DDBJ databases">
        <authorList>
            <person name="Zhirakovskaya E."/>
        </authorList>
    </citation>
    <scope>NUCLEOTIDE SEQUENCE</scope>
</reference>
<dbReference type="SUPFAM" id="SSF110997">
    <property type="entry name" value="Sporulation related repeat"/>
    <property type="match status" value="1"/>
</dbReference>
<evidence type="ECO:0000313" key="3">
    <source>
        <dbReference type="EMBL" id="VAW50275.1"/>
    </source>
</evidence>
<keyword evidence="1" id="KW-0812">Transmembrane</keyword>
<feature type="domain" description="SPOR" evidence="2">
    <location>
        <begin position="158"/>
        <end position="238"/>
    </location>
</feature>
<gene>
    <name evidence="3" type="ORF">MNBD_GAMMA05-1320</name>
</gene>
<dbReference type="GO" id="GO:0042834">
    <property type="term" value="F:peptidoglycan binding"/>
    <property type="evidence" value="ECO:0007669"/>
    <property type="project" value="InterPro"/>
</dbReference>
<dbReference type="Pfam" id="PF05036">
    <property type="entry name" value="SPOR"/>
    <property type="match status" value="1"/>
</dbReference>
<dbReference type="InterPro" id="IPR036680">
    <property type="entry name" value="SPOR-like_sf"/>
</dbReference>
<proteinExistence type="predicted"/>
<evidence type="ECO:0000259" key="2">
    <source>
        <dbReference type="PROSITE" id="PS51724"/>
    </source>
</evidence>
<organism evidence="3">
    <name type="scientific">hydrothermal vent metagenome</name>
    <dbReference type="NCBI Taxonomy" id="652676"/>
    <lineage>
        <taxon>unclassified sequences</taxon>
        <taxon>metagenomes</taxon>
        <taxon>ecological metagenomes</taxon>
    </lineage>
</organism>
<feature type="transmembrane region" description="Helical" evidence="1">
    <location>
        <begin position="12"/>
        <end position="31"/>
    </location>
</feature>
<dbReference type="EMBL" id="UOFE01000002">
    <property type="protein sequence ID" value="VAW50275.1"/>
    <property type="molecule type" value="Genomic_DNA"/>
</dbReference>